<sequence length="106" mass="12033">MLRIELLNEKGEKVVYEQDFVSGRKVREALALQDEMDKNENLSEAERLDKMVTFVASVFSDKKVTMDSIYDGTDSRKLMRTIVGIMDIIMGNEEEGLKEVALKAQG</sequence>
<comment type="caution">
    <text evidence="1">The sequence shown here is derived from an EMBL/GenBank/DDBJ whole genome shotgun (WGS) entry which is preliminary data.</text>
</comment>
<dbReference type="RefSeq" id="WP_061522953.1">
    <property type="nucleotide sequence ID" value="NZ_JARLZY010000006.1"/>
</dbReference>
<name>A0A150F3P2_9BACI</name>
<keyword evidence="2" id="KW-1185">Reference proteome</keyword>
<organism evidence="1 2">
    <name type="scientific">Bacillus nakamurai</name>
    <dbReference type="NCBI Taxonomy" id="1793963"/>
    <lineage>
        <taxon>Bacteria</taxon>
        <taxon>Bacillati</taxon>
        <taxon>Bacillota</taxon>
        <taxon>Bacilli</taxon>
        <taxon>Bacillales</taxon>
        <taxon>Bacillaceae</taxon>
        <taxon>Bacillus</taxon>
    </lineage>
</organism>
<dbReference type="Pfam" id="PF23857">
    <property type="entry name" value="Phage_TAC_19"/>
    <property type="match status" value="1"/>
</dbReference>
<dbReference type="EMBL" id="LSBA01000036">
    <property type="protein sequence ID" value="KXZ15298.1"/>
    <property type="molecule type" value="Genomic_DNA"/>
</dbReference>
<dbReference type="Proteomes" id="UP000075430">
    <property type="component" value="Unassembled WGS sequence"/>
</dbReference>
<dbReference type="AlphaFoldDB" id="A0A150F3P2"/>
<evidence type="ECO:0000313" key="2">
    <source>
        <dbReference type="Proteomes" id="UP000075430"/>
    </source>
</evidence>
<dbReference type="InterPro" id="IPR057006">
    <property type="entry name" value="Phage_TAC_19"/>
</dbReference>
<accession>A0A150F3P2</accession>
<dbReference type="STRING" id="1793963.AXI58_03300"/>
<reference evidence="2" key="1">
    <citation type="submission" date="2016-02" db="EMBL/GenBank/DDBJ databases">
        <authorList>
            <person name="Dunlap C."/>
        </authorList>
    </citation>
    <scope>NUCLEOTIDE SEQUENCE [LARGE SCALE GENOMIC DNA]</scope>
    <source>
        <strain evidence="2">NRRL B-41092</strain>
    </source>
</reference>
<gene>
    <name evidence="1" type="ORF">AXI58_03300</name>
</gene>
<protein>
    <submittedName>
        <fullName evidence="1">Uncharacterized protein</fullName>
    </submittedName>
</protein>
<dbReference type="OrthoDB" id="2925849at2"/>
<dbReference type="NCBIfam" id="NF047360">
    <property type="entry name" value="tail_chap_PVL"/>
    <property type="match status" value="1"/>
</dbReference>
<evidence type="ECO:0000313" key="1">
    <source>
        <dbReference type="EMBL" id="KXZ15298.1"/>
    </source>
</evidence>
<proteinExistence type="predicted"/>